<dbReference type="PIRSF" id="PIRSF005557">
    <property type="entry name" value="Sialyl_trans"/>
    <property type="match status" value="1"/>
</dbReference>
<keyword evidence="8" id="KW-0812">Transmembrane</keyword>
<dbReference type="FunFam" id="3.90.1480.20:FF:000012">
    <property type="entry name" value="ST6 beta-galactoside alpha-2,6-sialyltransferase 1"/>
    <property type="match status" value="1"/>
</dbReference>
<keyword evidence="22" id="KW-1185">Reference proteome</keyword>
<keyword evidence="14" id="KW-0325">Glycoprotein</keyword>
<dbReference type="GO" id="GO:0018279">
    <property type="term" value="P:protein N-linked glycosylation via asparagine"/>
    <property type="evidence" value="ECO:0007669"/>
    <property type="project" value="TreeGrafter"/>
</dbReference>
<dbReference type="InterPro" id="IPR038578">
    <property type="entry name" value="GT29-like_sf"/>
</dbReference>
<proteinExistence type="inferred from homology"/>
<keyword evidence="6" id="KW-0328">Glycosyltransferase</keyword>
<dbReference type="Pfam" id="PF00777">
    <property type="entry name" value="Glyco_transf_29"/>
    <property type="match status" value="1"/>
</dbReference>
<dbReference type="Proteomes" id="UP000515159">
    <property type="component" value="Chromosome 9"/>
</dbReference>
<evidence type="ECO:0000256" key="16">
    <source>
        <dbReference type="ARBA" id="ARBA00034329"/>
    </source>
</evidence>
<comment type="catalytic activity">
    <reaction evidence="15">
        <text>a beta-D-galactoside + CMP-N-acetyl-beta-neuraminate = an N-acetyl-alpha-neuraminyl-(2-&gt;6)-beta-D-galactosyl derivative + CMP + H(+)</text>
        <dbReference type="Rhea" id="RHEA:52104"/>
        <dbReference type="ChEBI" id="CHEBI:15378"/>
        <dbReference type="ChEBI" id="CHEBI:28034"/>
        <dbReference type="ChEBI" id="CHEBI:57812"/>
        <dbReference type="ChEBI" id="CHEBI:60377"/>
        <dbReference type="ChEBI" id="CHEBI:136398"/>
        <dbReference type="EC" id="2.4.3.1"/>
    </reaction>
</comment>
<reference evidence="23" key="1">
    <citation type="submission" date="2025-08" db="UniProtKB">
        <authorList>
            <consortium name="RefSeq"/>
        </authorList>
    </citation>
    <scope>IDENTIFICATION</scope>
</reference>
<evidence type="ECO:0000256" key="19">
    <source>
        <dbReference type="ARBA" id="ARBA00076676"/>
    </source>
</evidence>
<dbReference type="InterPro" id="IPR001675">
    <property type="entry name" value="Glyco_trans_29"/>
</dbReference>
<dbReference type="GeneID" id="117366958"/>
<organism evidence="22 23">
    <name type="scientific">Geotrypetes seraphini</name>
    <name type="common">Gaboon caecilian</name>
    <name type="synonym">Caecilia seraphini</name>
    <dbReference type="NCBI Taxonomy" id="260995"/>
    <lineage>
        <taxon>Eukaryota</taxon>
        <taxon>Metazoa</taxon>
        <taxon>Chordata</taxon>
        <taxon>Craniata</taxon>
        <taxon>Vertebrata</taxon>
        <taxon>Euteleostomi</taxon>
        <taxon>Amphibia</taxon>
        <taxon>Gymnophiona</taxon>
        <taxon>Geotrypetes</taxon>
    </lineage>
</organism>
<evidence type="ECO:0000256" key="10">
    <source>
        <dbReference type="ARBA" id="ARBA00022989"/>
    </source>
</evidence>
<sequence>MVHINSLKKCRYMLCAIFVLLTICVWNETRKSIHISWNLESMRIEKTVLPAIQWDRSQFSVTKNKDVTEIIQERAKSNIFITDVQNSKTSKTLLELVKPEHNFKVWDKDSSSKTLIVRLQRVRQNYLKMNKYNVTFLGGKPSSKLHAGELLCELKNRVNMTMLKRAEIPSNDSEWKEYLPMKSLGEEVRQLGRCAVVSSAGSIKSSGLGSEIDSHDAVLRFNGAPTIGYHHDVGGKTTYRLINSQLVTLEEHQFLTNSVYNSGILVMWDPAPYHAEVSEWYRRPDYNFFDNYKTYRQKYPDQPFYILHPQTQWQIWDILQENSPEDIQPNPPSSGLLGILLMMDLCDEVNVYEFIPSKRKTDICHYYQRFQDRACVMGAYHPLLFEKNLVKKINQGKDEHIYVKGRVTLPGFRKIQC</sequence>
<dbReference type="Gene3D" id="3.90.1480.20">
    <property type="entry name" value="Glycosyl transferase family 29"/>
    <property type="match status" value="1"/>
</dbReference>
<evidence type="ECO:0000256" key="18">
    <source>
        <dbReference type="ARBA" id="ARBA00076526"/>
    </source>
</evidence>
<evidence type="ECO:0000256" key="4">
    <source>
        <dbReference type="ARBA" id="ARBA00006003"/>
    </source>
</evidence>
<evidence type="ECO:0000256" key="6">
    <source>
        <dbReference type="ARBA" id="ARBA00022676"/>
    </source>
</evidence>
<evidence type="ECO:0000256" key="8">
    <source>
        <dbReference type="ARBA" id="ARBA00022692"/>
    </source>
</evidence>
<dbReference type="CTD" id="6480"/>
<gene>
    <name evidence="23" type="primary">ST6GAL1</name>
</gene>
<evidence type="ECO:0000256" key="17">
    <source>
        <dbReference type="ARBA" id="ARBA00069321"/>
    </source>
</evidence>
<evidence type="ECO:0000256" key="3">
    <source>
        <dbReference type="ARBA" id="ARBA00004922"/>
    </source>
</evidence>
<evidence type="ECO:0000256" key="12">
    <source>
        <dbReference type="ARBA" id="ARBA00023136"/>
    </source>
</evidence>
<name>A0A6P8S904_GEOSA</name>
<accession>A0A6P8S904</accession>
<comment type="subcellular location">
    <subcellularLocation>
        <location evidence="1">Golgi apparatus</location>
        <location evidence="1">Golgi stack membrane</location>
        <topology evidence="1">Single-pass type II membrane protein</topology>
    </subcellularLocation>
    <subcellularLocation>
        <location evidence="2">Secreted</location>
    </subcellularLocation>
</comment>
<dbReference type="GO" id="GO:0005576">
    <property type="term" value="C:extracellular region"/>
    <property type="evidence" value="ECO:0007669"/>
    <property type="project" value="UniProtKB-SubCell"/>
</dbReference>
<evidence type="ECO:0000256" key="20">
    <source>
        <dbReference type="ARBA" id="ARBA00080062"/>
    </source>
</evidence>
<dbReference type="PANTHER" id="PTHR46059:SF2">
    <property type="entry name" value="BETA-GALACTOSIDE ALPHA-2,6-SIALYLTRANSFERASE 1"/>
    <property type="match status" value="1"/>
</dbReference>
<keyword evidence="10" id="KW-1133">Transmembrane helix</keyword>
<evidence type="ECO:0000256" key="5">
    <source>
        <dbReference type="ARBA" id="ARBA00022525"/>
    </source>
</evidence>
<dbReference type="RefSeq" id="XP_033814945.1">
    <property type="nucleotide sequence ID" value="XM_033959054.1"/>
</dbReference>
<evidence type="ECO:0000256" key="1">
    <source>
        <dbReference type="ARBA" id="ARBA00004447"/>
    </source>
</evidence>
<keyword evidence="11" id="KW-0333">Golgi apparatus</keyword>
<evidence type="ECO:0000256" key="15">
    <source>
        <dbReference type="ARBA" id="ARBA00034249"/>
    </source>
</evidence>
<keyword evidence="13" id="KW-1015">Disulfide bond</keyword>
<dbReference type="AlphaFoldDB" id="A0A6P8S904"/>
<keyword evidence="12" id="KW-0472">Membrane</keyword>
<evidence type="ECO:0000256" key="7">
    <source>
        <dbReference type="ARBA" id="ARBA00022679"/>
    </source>
</evidence>
<comment type="similarity">
    <text evidence="4">Belongs to the glycosyltransferase 29 family.</text>
</comment>
<keyword evidence="5" id="KW-0964">Secreted</keyword>
<protein>
    <recommendedName>
        <fullName evidence="17">Beta-galactoside alpha-2,6-sialyltransferase 1</fullName>
        <ecNumber evidence="16">2.4.3.1</ecNumber>
    </recommendedName>
    <alternativeName>
        <fullName evidence="20">CMP-N-acetylneuraminate-beta-galactosamide-alpha-2,6-sialyltransferase 1</fullName>
    </alternativeName>
    <alternativeName>
        <fullName evidence="19">ST6Gal I</fullName>
    </alternativeName>
    <alternativeName>
        <fullName evidence="18">Sialyltransferase 1</fullName>
    </alternativeName>
</protein>
<dbReference type="GO" id="GO:0003835">
    <property type="term" value="F:beta-galactoside alpha-2,6-sialyltransferase activity"/>
    <property type="evidence" value="ECO:0007669"/>
    <property type="project" value="UniProtKB-EC"/>
</dbReference>
<comment type="pathway">
    <text evidence="3">Protein modification; protein glycosylation.</text>
</comment>
<evidence type="ECO:0000256" key="13">
    <source>
        <dbReference type="ARBA" id="ARBA00023157"/>
    </source>
</evidence>
<dbReference type="KEGG" id="gsh:117366958"/>
<feature type="disulfide bond" evidence="21">
    <location>
        <begin position="194"/>
        <end position="346"/>
    </location>
</feature>
<dbReference type="PANTHER" id="PTHR46059">
    <property type="entry name" value="BETA-GALACTOSIDE ALPHA-2,6-SIALYLTRANSFERASE"/>
    <property type="match status" value="1"/>
</dbReference>
<evidence type="ECO:0000256" key="21">
    <source>
        <dbReference type="PIRSR" id="PIRSR005557-2"/>
    </source>
</evidence>
<dbReference type="InterPro" id="IPR012163">
    <property type="entry name" value="Sialyl_trans"/>
</dbReference>
<dbReference type="EC" id="2.4.3.1" evidence="16"/>
<dbReference type="CDD" id="cd23985">
    <property type="entry name" value="GT29_ST6GAL1"/>
    <property type="match status" value="1"/>
</dbReference>
<dbReference type="GO" id="GO:0097503">
    <property type="term" value="P:sialylation"/>
    <property type="evidence" value="ECO:0007669"/>
    <property type="project" value="TreeGrafter"/>
</dbReference>
<dbReference type="GO" id="GO:0032580">
    <property type="term" value="C:Golgi cisterna membrane"/>
    <property type="evidence" value="ECO:0007669"/>
    <property type="project" value="UniProtKB-SubCell"/>
</dbReference>
<dbReference type="OrthoDB" id="10264956at2759"/>
<evidence type="ECO:0000313" key="22">
    <source>
        <dbReference type="Proteomes" id="UP000515159"/>
    </source>
</evidence>
<evidence type="ECO:0000256" key="2">
    <source>
        <dbReference type="ARBA" id="ARBA00004613"/>
    </source>
</evidence>
<evidence type="ECO:0000256" key="9">
    <source>
        <dbReference type="ARBA" id="ARBA00022968"/>
    </source>
</evidence>
<evidence type="ECO:0000256" key="11">
    <source>
        <dbReference type="ARBA" id="ARBA00023034"/>
    </source>
</evidence>
<dbReference type="InParanoid" id="A0A6P8S904"/>
<evidence type="ECO:0000313" key="23">
    <source>
        <dbReference type="RefSeq" id="XP_033814945.1"/>
    </source>
</evidence>
<keyword evidence="9" id="KW-0735">Signal-anchor</keyword>
<keyword evidence="7" id="KW-0808">Transferase</keyword>
<evidence type="ECO:0000256" key="14">
    <source>
        <dbReference type="ARBA" id="ARBA00023180"/>
    </source>
</evidence>
<dbReference type="FunCoup" id="A0A6P8S904">
    <property type="interactions" value="558"/>
</dbReference>